<evidence type="ECO:0000313" key="3">
    <source>
        <dbReference type="Proteomes" id="UP000046393"/>
    </source>
</evidence>
<accession>A0A0N5AH94</accession>
<dbReference type="Proteomes" id="UP000046393">
    <property type="component" value="Unplaced"/>
</dbReference>
<dbReference type="AlphaFoldDB" id="A0A0N5AH94"/>
<name>A0A0N5AH94_9BILA</name>
<protein>
    <submittedName>
        <fullName evidence="4">Intraflagellar transport protein 74 homolog</fullName>
    </submittedName>
</protein>
<dbReference type="GO" id="GO:0005929">
    <property type="term" value="C:cilium"/>
    <property type="evidence" value="ECO:0007669"/>
    <property type="project" value="TreeGrafter"/>
</dbReference>
<dbReference type="PANTHER" id="PTHR31432">
    <property type="entry name" value="INTRAFLAGELLAR TRANSPORT PROTEIN 74 HOMOLOG"/>
    <property type="match status" value="1"/>
</dbReference>
<dbReference type="GO" id="GO:0048487">
    <property type="term" value="F:beta-tubulin binding"/>
    <property type="evidence" value="ECO:0007669"/>
    <property type="project" value="InterPro"/>
</dbReference>
<keyword evidence="1" id="KW-0175">Coiled coil</keyword>
<proteinExistence type="predicted"/>
<evidence type="ECO:0000256" key="2">
    <source>
        <dbReference type="SAM" id="MobiDB-lite"/>
    </source>
</evidence>
<dbReference type="Gene3D" id="1.10.287.1490">
    <property type="match status" value="1"/>
</dbReference>
<organism evidence="3 4">
    <name type="scientific">Syphacia muris</name>
    <dbReference type="NCBI Taxonomy" id="451379"/>
    <lineage>
        <taxon>Eukaryota</taxon>
        <taxon>Metazoa</taxon>
        <taxon>Ecdysozoa</taxon>
        <taxon>Nematoda</taxon>
        <taxon>Chromadorea</taxon>
        <taxon>Rhabditida</taxon>
        <taxon>Spirurina</taxon>
        <taxon>Oxyuridomorpha</taxon>
        <taxon>Oxyuroidea</taxon>
        <taxon>Oxyuridae</taxon>
        <taxon>Syphacia</taxon>
    </lineage>
</organism>
<feature type="coiled-coil region" evidence="1">
    <location>
        <begin position="196"/>
        <end position="324"/>
    </location>
</feature>
<dbReference type="PANTHER" id="PTHR31432:SF0">
    <property type="entry name" value="INTRAFLAGELLAR TRANSPORT PROTEIN 74 HOMOLOG"/>
    <property type="match status" value="1"/>
</dbReference>
<evidence type="ECO:0000256" key="1">
    <source>
        <dbReference type="SAM" id="Coils"/>
    </source>
</evidence>
<dbReference type="GO" id="GO:0030992">
    <property type="term" value="C:intraciliary transport particle B"/>
    <property type="evidence" value="ECO:0007669"/>
    <property type="project" value="InterPro"/>
</dbReference>
<feature type="coiled-coil region" evidence="1">
    <location>
        <begin position="482"/>
        <end position="585"/>
    </location>
</feature>
<feature type="coiled-coil region" evidence="1">
    <location>
        <begin position="128"/>
        <end position="162"/>
    </location>
</feature>
<dbReference type="STRING" id="451379.A0A0N5AH94"/>
<evidence type="ECO:0000313" key="4">
    <source>
        <dbReference type="WBParaSite" id="SMUV_0000373801-mRNA-1"/>
    </source>
</evidence>
<feature type="region of interest" description="Disordered" evidence="2">
    <location>
        <begin position="1"/>
        <end position="33"/>
    </location>
</feature>
<feature type="compositionally biased region" description="Polar residues" evidence="2">
    <location>
        <begin position="1"/>
        <end position="19"/>
    </location>
</feature>
<keyword evidence="3" id="KW-1185">Reference proteome</keyword>
<reference evidence="4" key="1">
    <citation type="submission" date="2017-02" db="UniProtKB">
        <authorList>
            <consortium name="WormBaseParasite"/>
        </authorList>
    </citation>
    <scope>IDENTIFICATION</scope>
</reference>
<sequence length="605" mass="69544">MTSRPTTARPKTSAGNRALSSRGIRRQTPLHQNLLDRRVGMGVLTVNEDSVLRAGLTSQNGSVSRYISSKAGAERHNLQSTGNISFAPPRTSSRPVTQQGLVGVRPVSRANLQSARLNRQVVDKSYYLSLLRSHMNNLCTEIENLKHELEKGERDRQDLLIYEKRAEEEAENLQSLHGRLIDLNVVVDYLHKNMGSEELEEEINDLKTRNDSAEETVNELFGERKDEELEVEKIEKMIECQKESNEVAENNLDPRVRNDIEELRSVLAQINEEYQQQNDTLLDLTAKKEALEEELKNSTLKRRALELSEQLTEIESKKESMLKELGEEASPEELRDQLLQTVTKTSNEISIIENQISTVNERILQCNEEIREFDMEFESTAAEKSSKYRELKLKEMQYDEFLNSYRSKCAEIEAKIDDSAESVIQHLSKISLNCDQINKLNSIPEIDSNASNLLSSATASSQELQQLYVCFQEEILKVKESQSNLSNEISGYKEQIQRLNDSYNDLEQMNSSSEQQQNVHLPSNFHRQEMLKLQLPSLEQELSEVDSELSVTNDKLKKNAKYQELKDAEKRLQTLKKRQNRLEAEASKRRCRIDYTPIKKQVKCF</sequence>
<dbReference type="InterPro" id="IPR029602">
    <property type="entry name" value="IFT74"/>
</dbReference>
<dbReference type="WBParaSite" id="SMUV_0000373801-mRNA-1">
    <property type="protein sequence ID" value="SMUV_0000373801-mRNA-1"/>
    <property type="gene ID" value="SMUV_0000373801"/>
</dbReference>
<dbReference type="GO" id="GO:0035735">
    <property type="term" value="P:intraciliary transport involved in cilium assembly"/>
    <property type="evidence" value="ECO:0007669"/>
    <property type="project" value="TreeGrafter"/>
</dbReference>